<organism evidence="1">
    <name type="scientific">Siphoviridae sp. ctTC45</name>
    <dbReference type="NCBI Taxonomy" id="2827573"/>
    <lineage>
        <taxon>Viruses</taxon>
        <taxon>Duplodnaviria</taxon>
        <taxon>Heunggongvirae</taxon>
        <taxon>Uroviricota</taxon>
        <taxon>Caudoviricetes</taxon>
    </lineage>
</organism>
<evidence type="ECO:0000313" key="1">
    <source>
        <dbReference type="EMBL" id="DAD72211.1"/>
    </source>
</evidence>
<name>A0A8S5LQT7_9CAUD</name>
<dbReference type="EMBL" id="BK015895">
    <property type="protein sequence ID" value="DAD72211.1"/>
    <property type="molecule type" value="Genomic_DNA"/>
</dbReference>
<proteinExistence type="predicted"/>
<reference evidence="1" key="1">
    <citation type="journal article" date="2021" name="Proc. Natl. Acad. Sci. U.S.A.">
        <title>A Catalog of Tens of Thousands of Viruses from Human Metagenomes Reveals Hidden Associations with Chronic Diseases.</title>
        <authorList>
            <person name="Tisza M.J."/>
            <person name="Buck C.B."/>
        </authorList>
    </citation>
    <scope>NUCLEOTIDE SEQUENCE</scope>
    <source>
        <strain evidence="1">CtTC45</strain>
    </source>
</reference>
<accession>A0A8S5LQT7</accession>
<protein>
    <submittedName>
        <fullName evidence="1">Uncharacterized protein</fullName>
    </submittedName>
</protein>
<sequence length="196" mass="22853">MDKIITVKEFVDGYKKQTDDVTNKKEKYIKKFVGDNYVNYATKLSVADQIVQLSSTNQVDSQVNGQIKINSSLRYLLYVFNLIDLYTNITVDFSNILEEYDLLEEQGLVDELIRLMPQREVTSFETILKMVFDDFIQNNYENHAFISNQVQRIVDIFTATTSPLIEKIKEKVENMTEEDIDKLGNKVEKILKKISR</sequence>